<proteinExistence type="predicted"/>
<sequence>MKTLQLFNAVLAKESPAEAFISDDGFIIEPNALWAKNQILSYYAREKLNGNDLNKTFHKSWQKIKESTRAQLLLEQVYHYISTYGSDFRGRFLFRMKS</sequence>
<evidence type="ECO:0000313" key="2">
    <source>
        <dbReference type="Proteomes" id="UP001463665"/>
    </source>
</evidence>
<evidence type="ECO:0000313" key="1">
    <source>
        <dbReference type="EMBL" id="XAO76081.1"/>
    </source>
</evidence>
<organism evidence="1 2">
    <name type="scientific">Chryseobacterium endophyticum</name>
    <dbReference type="NCBI Taxonomy" id="1854762"/>
    <lineage>
        <taxon>Bacteria</taxon>
        <taxon>Pseudomonadati</taxon>
        <taxon>Bacteroidota</taxon>
        <taxon>Flavobacteriia</taxon>
        <taxon>Flavobacteriales</taxon>
        <taxon>Weeksellaceae</taxon>
        <taxon>Chryseobacterium group</taxon>
        <taxon>Chryseobacterium</taxon>
    </lineage>
</organism>
<gene>
    <name evidence="1" type="ORF">AAFP95_09880</name>
</gene>
<dbReference type="AlphaFoldDB" id="A0AAU6WTV5"/>
<accession>A0AAU6WTV5</accession>
<reference evidence="1 2" key="1">
    <citation type="submission" date="2024-04" db="EMBL/GenBank/DDBJ databases">
        <title>Genome sequencing and assembly of rice foliar adapted Chryseobacterium endophyticum OsEnb-ALM-A6.</title>
        <authorList>
            <person name="Kumar S."/>
            <person name="Javed M."/>
            <person name="Chouhan V."/>
            <person name="Charishma K."/>
            <person name="Patel A."/>
            <person name="Kumar M."/>
            <person name="Sahu K.P."/>
            <person name="Kumar A."/>
        </authorList>
    </citation>
    <scope>NUCLEOTIDE SEQUENCE [LARGE SCALE GENOMIC DNA]</scope>
    <source>
        <strain evidence="1 2">OsEnb-ALM-A6</strain>
    </source>
</reference>
<dbReference type="RefSeq" id="WP_345767553.1">
    <property type="nucleotide sequence ID" value="NZ_CP154834.1"/>
</dbReference>
<protein>
    <submittedName>
        <fullName evidence="1">Uncharacterized protein</fullName>
    </submittedName>
</protein>
<name>A0AAU6WTV5_9FLAO</name>
<keyword evidence="2" id="KW-1185">Reference proteome</keyword>
<dbReference type="Proteomes" id="UP001463665">
    <property type="component" value="Chromosome"/>
</dbReference>
<dbReference type="EMBL" id="CP154834">
    <property type="protein sequence ID" value="XAO76081.1"/>
    <property type="molecule type" value="Genomic_DNA"/>
</dbReference>